<dbReference type="OrthoDB" id="3972851at2759"/>
<dbReference type="EMBL" id="UFAJ01000270">
    <property type="protein sequence ID" value="SSD60097.1"/>
    <property type="molecule type" value="Genomic_DNA"/>
</dbReference>
<dbReference type="InterPro" id="IPR011990">
    <property type="entry name" value="TPR-like_helical_dom_sf"/>
</dbReference>
<gene>
    <name evidence="4" type="ORF">SCODWIG_01858</name>
</gene>
<feature type="compositionally biased region" description="Basic and acidic residues" evidence="3">
    <location>
        <begin position="702"/>
        <end position="713"/>
    </location>
</feature>
<dbReference type="Proteomes" id="UP000262825">
    <property type="component" value="Unassembled WGS sequence"/>
</dbReference>
<evidence type="ECO:0008006" key="6">
    <source>
        <dbReference type="Google" id="ProtNLM"/>
    </source>
</evidence>
<reference evidence="5" key="1">
    <citation type="submission" date="2018-06" db="EMBL/GenBank/DDBJ databases">
        <authorList>
            <person name="Guldener U."/>
        </authorList>
    </citation>
    <scope>NUCLEOTIDE SEQUENCE [LARGE SCALE GENOMIC DNA]</scope>
    <source>
        <strain evidence="5">UTAD17</strain>
    </source>
</reference>
<keyword evidence="2" id="KW-0677">Repeat</keyword>
<dbReference type="InterPro" id="IPR002885">
    <property type="entry name" value="PPR_rpt"/>
</dbReference>
<accession>A0A376B5W8</accession>
<dbReference type="Pfam" id="PF13041">
    <property type="entry name" value="PPR_2"/>
    <property type="match status" value="1"/>
</dbReference>
<dbReference type="GO" id="GO:0005739">
    <property type="term" value="C:mitochondrion"/>
    <property type="evidence" value="ECO:0007669"/>
    <property type="project" value="UniProtKB-SubCell"/>
</dbReference>
<evidence type="ECO:0000256" key="2">
    <source>
        <dbReference type="ARBA" id="ARBA00022737"/>
    </source>
</evidence>
<feature type="region of interest" description="Disordered" evidence="3">
    <location>
        <begin position="702"/>
        <end position="727"/>
    </location>
</feature>
<keyword evidence="5" id="KW-1185">Reference proteome</keyword>
<dbReference type="Gene3D" id="1.25.40.10">
    <property type="entry name" value="Tetratricopeptide repeat domain"/>
    <property type="match status" value="1"/>
</dbReference>
<dbReference type="PANTHER" id="PTHR47932">
    <property type="entry name" value="ATPASE EXPRESSION PROTEIN 3"/>
    <property type="match status" value="1"/>
</dbReference>
<dbReference type="AlphaFoldDB" id="A0A376B5W8"/>
<evidence type="ECO:0000313" key="4">
    <source>
        <dbReference type="EMBL" id="SSD60097.1"/>
    </source>
</evidence>
<evidence type="ECO:0000256" key="3">
    <source>
        <dbReference type="SAM" id="MobiDB-lite"/>
    </source>
</evidence>
<proteinExistence type="predicted"/>
<dbReference type="VEuPathDB" id="FungiDB:SCODWIG_01858"/>
<dbReference type="PANTHER" id="PTHR47932:SF44">
    <property type="entry name" value="MIOREX COMPLEX COMPONENT 1"/>
    <property type="match status" value="1"/>
</dbReference>
<evidence type="ECO:0000256" key="1">
    <source>
        <dbReference type="ARBA" id="ARBA00004173"/>
    </source>
</evidence>
<comment type="subcellular location">
    <subcellularLocation>
        <location evidence="1">Mitochondrion</location>
    </subcellularLocation>
</comment>
<sequence length="760" mass="87891">MLLFSKKSNYFFAPLYYRGSNNTHLLYHPPAFTRSFQTTTVVYLPTGLKYKLTYLQKNQSLVNKSPSELKKLKTVKKNKLHKLHKTSYSKQQAYSKLTSKYGITKEQLEGIRLGPTSDSDLQLLLLSDDKAKHDINGDLIKRDRRLLYTILGVTGEQLRDAKLVTKDVEKFLKRHQVEKALFLIRLAGPTRGVAGMNKLIEYYLTSMQDAKAAIDLFNWRKKWGILPNAQSYTILFSGIAGLAQPISAHLTKKLMSIIIGLVHKQELNTIHLNSAMDALCNCCKPEHVFHLYDMRPKGIKKDKITYNILLKALGKISKDIDDRQFTLLVSETIKHIPPKYFDSQMAYQLCYCFAAKIKSKSKGSSSLSTNNSEQCENLYLNETLSGLYNYFKFDDIENDNELQPKILPNLRDHWGINEKFELNSHVFGLLIDILNEIGQYKNMRKSFELLLSKEQSKAATGKRTGIFEILTPDIIERYMEYIIKGYPSVCSNILVDVFTRIDENSPYKTSKHMLVLVYKSFIKQAQKGETFKNRTNFVHLLKNFQKFAKKFECVPKADTVMSWKPWSFYFSVFQEGNVKNILNESKIEYDLIFAEYLKSLNAGEFCMKNFISQNKYGSKTDYNLASLKMIELKCVRFISDYITKYYTFADFENNNGKIESDVIRYRRLLLRFKKKLIEHISLIEERIGAKTKLDDHIMPKVEAEGKAKQDKEQVSTNLNGAEKTSEEERESLILDYLKKLAKLITNYETKSNITVSNNNK</sequence>
<organism evidence="4 5">
    <name type="scientific">Saccharomycodes ludwigii</name>
    <dbReference type="NCBI Taxonomy" id="36035"/>
    <lineage>
        <taxon>Eukaryota</taxon>
        <taxon>Fungi</taxon>
        <taxon>Dikarya</taxon>
        <taxon>Ascomycota</taxon>
        <taxon>Saccharomycotina</taxon>
        <taxon>Saccharomycetes</taxon>
        <taxon>Saccharomycodales</taxon>
        <taxon>Saccharomycodaceae</taxon>
        <taxon>Saccharomycodes</taxon>
    </lineage>
</organism>
<evidence type="ECO:0000313" key="5">
    <source>
        <dbReference type="Proteomes" id="UP000262825"/>
    </source>
</evidence>
<protein>
    <recommendedName>
        <fullName evidence="6">Mitochondrial group I intron splicing factor CCM1</fullName>
    </recommendedName>
</protein>
<name>A0A376B5W8_9ASCO</name>